<keyword evidence="2" id="KW-1185">Reference proteome</keyword>
<name>A0A3L7A684_9MICO</name>
<reference evidence="1 2" key="1">
    <citation type="submission" date="2018-10" db="EMBL/GenBank/DDBJ databases">
        <authorList>
            <person name="Li J."/>
        </authorList>
    </citation>
    <scope>NUCLEOTIDE SEQUENCE [LARGE SCALE GENOMIC DNA]</scope>
    <source>
        <strain evidence="1 2">IF 016277</strain>
    </source>
</reference>
<evidence type="ECO:0000313" key="1">
    <source>
        <dbReference type="EMBL" id="RLP75071.1"/>
    </source>
</evidence>
<dbReference type="AlphaFoldDB" id="A0A3L7A684"/>
<evidence type="ECO:0000313" key="2">
    <source>
        <dbReference type="Proteomes" id="UP000272503"/>
    </source>
</evidence>
<proteinExistence type="predicted"/>
<accession>A0A3L7A684</accession>
<dbReference type="EMBL" id="RCUX01000008">
    <property type="protein sequence ID" value="RLP75071.1"/>
    <property type="molecule type" value="Genomic_DNA"/>
</dbReference>
<dbReference type="RefSeq" id="WP_121649073.1">
    <property type="nucleotide sequence ID" value="NZ_RCUX01000008.1"/>
</dbReference>
<organism evidence="1 2">
    <name type="scientific">Mycetocola tolaasinivorans</name>
    <dbReference type="NCBI Taxonomy" id="76635"/>
    <lineage>
        <taxon>Bacteria</taxon>
        <taxon>Bacillati</taxon>
        <taxon>Actinomycetota</taxon>
        <taxon>Actinomycetes</taxon>
        <taxon>Micrococcales</taxon>
        <taxon>Microbacteriaceae</taxon>
        <taxon>Mycetocola</taxon>
    </lineage>
</organism>
<protein>
    <submittedName>
        <fullName evidence="1">Uncharacterized protein</fullName>
    </submittedName>
</protein>
<comment type="caution">
    <text evidence="1">The sequence shown here is derived from an EMBL/GenBank/DDBJ whole genome shotgun (WGS) entry which is preliminary data.</text>
</comment>
<dbReference type="Proteomes" id="UP000272503">
    <property type="component" value="Unassembled WGS sequence"/>
</dbReference>
<sequence>MSILTLILTGCAKTDGGRDFSGDGDSTAEISAAQRAILEREQIGFDEYKEAWANYTRCTEDAGYRITEVALSPTDSRRYHGMIEPVPGQKQDTQRELACAPDELSYVEEEYMRQNPPFIDPVLLAEIFARLERAGISFTGNETKIADFFPNVSDENRISAITEIITDTTREMFPDAPFVSVGF</sequence>
<gene>
    <name evidence="1" type="ORF">D9V32_11670</name>
</gene>
<dbReference type="OrthoDB" id="3692936at2"/>